<sequence>MGLASNYNHTIHACYVGYISQAIVNNFVPLLFLTFQKTYKIPLSQITMLVSLNFIIQLLVDLLSVKLVDKIGYRISAVCAHLFCAVGLIGLGILPDLADTPFVGLVLAVVCYAVGGGMIEVLISPIVEACPTEKKEAAMSLLHSFYCWGSVGVVLFSTLYFAIFGIDNWRVLSILWAVIPAVNAVAFTKVPIRALVEDGKGLVPSQLFGMKIFWIFALLMVCAGASEQAMSQWASAFAESGLKVSKTVGDLAGPCFFAALMGTSRALYAKLSEKIDLMNFMKLSAVFCVISYLLASFSPIPFLALLGCGLCGLSVGIMWPGTFSLAAKACPKGGTAMFAMFALFGDLGCTLGPTLVGTISGQMNGNLKAGLLFAIVFPLLLISGIILCKKMTKEQNETENVKTEYTGGL</sequence>
<dbReference type="RefSeq" id="WP_193736922.1">
    <property type="nucleotide sequence ID" value="NZ_CP063304.1"/>
</dbReference>
<feature type="transmembrane region" description="Helical" evidence="7">
    <location>
        <begin position="338"/>
        <end position="359"/>
    </location>
</feature>
<dbReference type="SUPFAM" id="SSF103473">
    <property type="entry name" value="MFS general substrate transporter"/>
    <property type="match status" value="1"/>
</dbReference>
<keyword evidence="5 7" id="KW-1133">Transmembrane helix</keyword>
<feature type="transmembrane region" description="Helical" evidence="7">
    <location>
        <begin position="145"/>
        <end position="166"/>
    </location>
</feature>
<keyword evidence="4 7" id="KW-0812">Transmembrane</keyword>
<gene>
    <name evidence="8" type="ORF">INP51_06650</name>
</gene>
<feature type="transmembrane region" description="Helical" evidence="7">
    <location>
        <begin position="212"/>
        <end position="231"/>
    </location>
</feature>
<keyword evidence="3" id="KW-0813">Transport</keyword>
<dbReference type="PANTHER" id="PTHR23514">
    <property type="entry name" value="BYPASS OF STOP CODON PROTEIN 6"/>
    <property type="match status" value="1"/>
</dbReference>
<comment type="similarity">
    <text evidence="2">Belongs to the major facilitator superfamily.</text>
</comment>
<evidence type="ECO:0000256" key="1">
    <source>
        <dbReference type="ARBA" id="ARBA00004651"/>
    </source>
</evidence>
<keyword evidence="6 7" id="KW-0472">Membrane</keyword>
<dbReference type="AlphaFoldDB" id="A0A7M2RKF6"/>
<name>A0A7M2RKF6_9FIRM</name>
<reference evidence="8 9" key="1">
    <citation type="submission" date="2020-10" db="EMBL/GenBank/DDBJ databases">
        <title>Blautia liquoris sp.nov., isolated from the mud in a fermentation cellar used for the production of Chinese strong-flavoured liquor.</title>
        <authorList>
            <person name="Lu L."/>
        </authorList>
    </citation>
    <scope>NUCLEOTIDE SEQUENCE [LARGE SCALE GENOMIC DNA]</scope>
    <source>
        <strain evidence="8 9">LZLJ-3</strain>
    </source>
</reference>
<dbReference type="InterPro" id="IPR036259">
    <property type="entry name" value="MFS_trans_sf"/>
</dbReference>
<dbReference type="PANTHER" id="PTHR23514:SF3">
    <property type="entry name" value="BYPASS OF STOP CODON PROTEIN 6"/>
    <property type="match status" value="1"/>
</dbReference>
<evidence type="ECO:0000256" key="4">
    <source>
        <dbReference type="ARBA" id="ARBA00022692"/>
    </source>
</evidence>
<accession>A0A7M2RKF6</accession>
<feature type="transmembrane region" description="Helical" evidence="7">
    <location>
        <begin position="280"/>
        <end position="297"/>
    </location>
</feature>
<dbReference type="GO" id="GO:0005886">
    <property type="term" value="C:plasma membrane"/>
    <property type="evidence" value="ECO:0007669"/>
    <property type="project" value="UniProtKB-SubCell"/>
</dbReference>
<dbReference type="Proteomes" id="UP000593601">
    <property type="component" value="Chromosome"/>
</dbReference>
<feature type="transmembrane region" description="Helical" evidence="7">
    <location>
        <begin position="41"/>
        <end position="63"/>
    </location>
</feature>
<dbReference type="InterPro" id="IPR051788">
    <property type="entry name" value="MFS_Transporter"/>
</dbReference>
<feature type="transmembrane region" description="Helical" evidence="7">
    <location>
        <begin position="12"/>
        <end position="35"/>
    </location>
</feature>
<evidence type="ECO:0000313" key="9">
    <source>
        <dbReference type="Proteomes" id="UP000593601"/>
    </source>
</evidence>
<evidence type="ECO:0000256" key="5">
    <source>
        <dbReference type="ARBA" id="ARBA00022989"/>
    </source>
</evidence>
<comment type="subcellular location">
    <subcellularLocation>
        <location evidence="1">Cell membrane</location>
        <topology evidence="1">Multi-pass membrane protein</topology>
    </subcellularLocation>
</comment>
<feature type="transmembrane region" description="Helical" evidence="7">
    <location>
        <begin position="371"/>
        <end position="388"/>
    </location>
</feature>
<evidence type="ECO:0000256" key="6">
    <source>
        <dbReference type="ARBA" id="ARBA00023136"/>
    </source>
</evidence>
<evidence type="ECO:0000256" key="7">
    <source>
        <dbReference type="SAM" id="Phobius"/>
    </source>
</evidence>
<feature type="transmembrane region" description="Helical" evidence="7">
    <location>
        <begin position="303"/>
        <end position="326"/>
    </location>
</feature>
<organism evidence="8 9">
    <name type="scientific">Blautia liquoris</name>
    <dbReference type="NCBI Taxonomy" id="2779518"/>
    <lineage>
        <taxon>Bacteria</taxon>
        <taxon>Bacillati</taxon>
        <taxon>Bacillota</taxon>
        <taxon>Clostridia</taxon>
        <taxon>Lachnospirales</taxon>
        <taxon>Lachnospiraceae</taxon>
        <taxon>Blautia</taxon>
    </lineage>
</organism>
<evidence type="ECO:0000313" key="8">
    <source>
        <dbReference type="EMBL" id="QOV20608.1"/>
    </source>
</evidence>
<feature type="transmembrane region" description="Helical" evidence="7">
    <location>
        <begin position="75"/>
        <end position="94"/>
    </location>
</feature>
<feature type="transmembrane region" description="Helical" evidence="7">
    <location>
        <begin position="172"/>
        <end position="192"/>
    </location>
</feature>
<protein>
    <submittedName>
        <fullName evidence="8">MFS transporter</fullName>
    </submittedName>
</protein>
<dbReference type="GO" id="GO:0022857">
    <property type="term" value="F:transmembrane transporter activity"/>
    <property type="evidence" value="ECO:0007669"/>
    <property type="project" value="InterPro"/>
</dbReference>
<dbReference type="EMBL" id="CP063304">
    <property type="protein sequence ID" value="QOV20608.1"/>
    <property type="molecule type" value="Genomic_DNA"/>
</dbReference>
<evidence type="ECO:0000256" key="3">
    <source>
        <dbReference type="ARBA" id="ARBA00022448"/>
    </source>
</evidence>
<dbReference type="Gene3D" id="1.20.1250.20">
    <property type="entry name" value="MFS general substrate transporter like domains"/>
    <property type="match status" value="2"/>
</dbReference>
<dbReference type="Pfam" id="PF07690">
    <property type="entry name" value="MFS_1"/>
    <property type="match status" value="1"/>
</dbReference>
<feature type="transmembrane region" description="Helical" evidence="7">
    <location>
        <begin position="100"/>
        <end position="124"/>
    </location>
</feature>
<proteinExistence type="inferred from homology"/>
<dbReference type="KEGG" id="bliq:INP51_06650"/>
<evidence type="ECO:0000256" key="2">
    <source>
        <dbReference type="ARBA" id="ARBA00008335"/>
    </source>
</evidence>
<keyword evidence="9" id="KW-1185">Reference proteome</keyword>
<dbReference type="InterPro" id="IPR011701">
    <property type="entry name" value="MFS"/>
</dbReference>